<reference evidence="1" key="1">
    <citation type="submission" date="2017-05" db="EMBL/GenBank/DDBJ databases">
        <authorList>
            <person name="Varghese N."/>
            <person name="Submissions S."/>
        </authorList>
    </citation>
    <scope>NUCLEOTIDE SEQUENCE</scope>
    <source>
        <strain evidence="1">DSM 45262</strain>
    </source>
</reference>
<dbReference type="AlphaFoldDB" id="A0AA45WM85"/>
<accession>A0AA45WM85</accession>
<keyword evidence="2" id="KW-1185">Reference proteome</keyword>
<gene>
    <name evidence="1" type="ORF">SAMN06265361_102466</name>
</gene>
<organism evidence="1 2">
    <name type="scientific">Laceyella tengchongensis</name>
    <dbReference type="NCBI Taxonomy" id="574699"/>
    <lineage>
        <taxon>Bacteria</taxon>
        <taxon>Bacillati</taxon>
        <taxon>Bacillota</taxon>
        <taxon>Bacilli</taxon>
        <taxon>Bacillales</taxon>
        <taxon>Thermoactinomycetaceae</taxon>
        <taxon>Laceyella</taxon>
    </lineage>
</organism>
<dbReference type="Proteomes" id="UP001157946">
    <property type="component" value="Unassembled WGS sequence"/>
</dbReference>
<sequence length="121" mass="14160">MSETHWEERLKRIEEKIEQLPTKEDLESVIHVQEVAAASLQEKTYQVGDQAESGYVVLESLFKGLEDRVATMIQESEQRIMTQMEQMGKVLEMVATLNQKQDERLSRLDERYQGWKKVYPG</sequence>
<evidence type="ECO:0000313" key="1">
    <source>
        <dbReference type="EMBL" id="SMP13525.1"/>
    </source>
</evidence>
<evidence type="ECO:0000313" key="2">
    <source>
        <dbReference type="Proteomes" id="UP001157946"/>
    </source>
</evidence>
<dbReference type="EMBL" id="FXTU01000002">
    <property type="protein sequence ID" value="SMP13525.1"/>
    <property type="molecule type" value="Genomic_DNA"/>
</dbReference>
<name>A0AA45WM85_9BACL</name>
<protein>
    <submittedName>
        <fullName evidence="1">Uncharacterized protein</fullName>
    </submittedName>
</protein>
<dbReference type="RefSeq" id="WP_102993052.1">
    <property type="nucleotide sequence ID" value="NZ_FXTU01000002.1"/>
</dbReference>
<proteinExistence type="predicted"/>
<comment type="caution">
    <text evidence="1">The sequence shown here is derived from an EMBL/GenBank/DDBJ whole genome shotgun (WGS) entry which is preliminary data.</text>
</comment>